<feature type="signal peptide" evidence="1">
    <location>
        <begin position="1"/>
        <end position="22"/>
    </location>
</feature>
<sequence>MNRGSIIAAALLALAATLPATAALAQDSALQQGEFEGVPYLTGGVSLDEREQLFFTAADYNLKLVFAEKGGSYLSDTEVVVTRRDGRKVLELIAQGPFVFARLPAGDYRVAVTNAGKQQLRDAKLPAKGQREFAFYW</sequence>
<name>A0ABX1MSH0_9RHOO</name>
<dbReference type="Proteomes" id="UP000652074">
    <property type="component" value="Unassembled WGS sequence"/>
</dbReference>
<keyword evidence="3" id="KW-1185">Reference proteome</keyword>
<reference evidence="2 3" key="1">
    <citation type="submission" date="2019-12" db="EMBL/GenBank/DDBJ databases">
        <title>Comparative genomics gives insights into the taxonomy of the Azoarcus-Aromatoleum group and reveals separate origins of nif in the plant-associated Azoarcus and non-plant-associated Aromatoleum sub-groups.</title>
        <authorList>
            <person name="Lafos M."/>
            <person name="Maluk M."/>
            <person name="Batista M."/>
            <person name="Junghare M."/>
            <person name="Carmona M."/>
            <person name="Faoro H."/>
            <person name="Cruz L.M."/>
            <person name="Battistoni F."/>
            <person name="De Souza E."/>
            <person name="Pedrosa F."/>
            <person name="Chen W.-M."/>
            <person name="Poole P.S."/>
            <person name="Dixon R.A."/>
            <person name="James E.K."/>
        </authorList>
    </citation>
    <scope>NUCLEOTIDE SEQUENCE [LARGE SCALE GENOMIC DNA]</scope>
    <source>
        <strain evidence="2 3">ToN1</strain>
    </source>
</reference>
<evidence type="ECO:0000256" key="1">
    <source>
        <dbReference type="SAM" id="SignalP"/>
    </source>
</evidence>
<gene>
    <name evidence="2" type="ORF">GPA26_12515</name>
</gene>
<accession>A0ABX1MSH0</accession>
<comment type="caution">
    <text evidence="2">The sequence shown here is derived from an EMBL/GenBank/DDBJ whole genome shotgun (WGS) entry which is preliminary data.</text>
</comment>
<evidence type="ECO:0000313" key="2">
    <source>
        <dbReference type="EMBL" id="NMF89295.1"/>
    </source>
</evidence>
<feature type="chain" id="PRO_5045067420" evidence="1">
    <location>
        <begin position="23"/>
        <end position="137"/>
    </location>
</feature>
<dbReference type="EMBL" id="WTVR01000022">
    <property type="protein sequence ID" value="NMF89295.1"/>
    <property type="molecule type" value="Genomic_DNA"/>
</dbReference>
<protein>
    <submittedName>
        <fullName evidence="2">Carboxypeptidase regulatory-like domain-containing protein</fullName>
    </submittedName>
</protein>
<dbReference type="RefSeq" id="WP_169206671.1">
    <property type="nucleotide sequence ID" value="NZ_CP059560.1"/>
</dbReference>
<organism evidence="2 3">
    <name type="scientific">Aromatoleum petrolei</name>
    <dbReference type="NCBI Taxonomy" id="76116"/>
    <lineage>
        <taxon>Bacteria</taxon>
        <taxon>Pseudomonadati</taxon>
        <taxon>Pseudomonadota</taxon>
        <taxon>Betaproteobacteria</taxon>
        <taxon>Rhodocyclales</taxon>
        <taxon>Rhodocyclaceae</taxon>
        <taxon>Aromatoleum</taxon>
    </lineage>
</organism>
<evidence type="ECO:0000313" key="3">
    <source>
        <dbReference type="Proteomes" id="UP000652074"/>
    </source>
</evidence>
<proteinExistence type="predicted"/>
<keyword evidence="1" id="KW-0732">Signal</keyword>